<dbReference type="Pfam" id="PF05592">
    <property type="entry name" value="Bac_rhamnosid"/>
    <property type="match status" value="1"/>
</dbReference>
<comment type="caution">
    <text evidence="4">The sequence shown here is derived from an EMBL/GenBank/DDBJ whole genome shotgun (WGS) entry which is preliminary data.</text>
</comment>
<feature type="non-terminal residue" evidence="4">
    <location>
        <position position="297"/>
    </location>
</feature>
<dbReference type="Pfam" id="PF08531">
    <property type="entry name" value="Bac_rhamnosid_N"/>
    <property type="match status" value="1"/>
</dbReference>
<dbReference type="EMBL" id="JAHZIK010002301">
    <property type="protein sequence ID" value="MBW7460555.1"/>
    <property type="molecule type" value="Genomic_DNA"/>
</dbReference>
<dbReference type="InterPro" id="IPR013737">
    <property type="entry name" value="Bac_rhamnosid_N"/>
</dbReference>
<dbReference type="Proteomes" id="UP001519887">
    <property type="component" value="Unassembled WGS sequence"/>
</dbReference>
<dbReference type="PANTHER" id="PTHR33307">
    <property type="entry name" value="ALPHA-RHAMNOSIDASE (EUROFUNG)"/>
    <property type="match status" value="1"/>
</dbReference>
<organism evidence="4 5">
    <name type="scientific">Paenibacillus sepulcri</name>
    <dbReference type="NCBI Taxonomy" id="359917"/>
    <lineage>
        <taxon>Bacteria</taxon>
        <taxon>Bacillati</taxon>
        <taxon>Bacillota</taxon>
        <taxon>Bacilli</taxon>
        <taxon>Bacillales</taxon>
        <taxon>Paenibacillaceae</taxon>
        <taxon>Paenibacillus</taxon>
    </lineage>
</organism>
<feature type="domain" description="Bacterial alpha-L-rhamnosidase N-terminal" evidence="2">
    <location>
        <begin position="1"/>
        <end position="112"/>
    </location>
</feature>
<evidence type="ECO:0000259" key="1">
    <source>
        <dbReference type="Pfam" id="PF05592"/>
    </source>
</evidence>
<evidence type="ECO:0000259" key="3">
    <source>
        <dbReference type="Pfam" id="PF17389"/>
    </source>
</evidence>
<dbReference type="InterPro" id="IPR035396">
    <property type="entry name" value="Bac_rhamnosid6H"/>
</dbReference>
<evidence type="ECO:0000313" key="4">
    <source>
        <dbReference type="EMBL" id="MBW7460555.1"/>
    </source>
</evidence>
<keyword evidence="4" id="KW-0378">Hydrolase</keyword>
<dbReference type="Gene3D" id="1.50.10.10">
    <property type="match status" value="1"/>
</dbReference>
<dbReference type="GO" id="GO:0016787">
    <property type="term" value="F:hydrolase activity"/>
    <property type="evidence" value="ECO:0007669"/>
    <property type="project" value="UniProtKB-KW"/>
</dbReference>
<reference evidence="4 5" key="1">
    <citation type="submission" date="2021-07" db="EMBL/GenBank/DDBJ databases">
        <title>Paenibacillus radiodurans sp. nov., isolated from the southeastern edge of Tengger Desert.</title>
        <authorList>
            <person name="Zhang G."/>
        </authorList>
    </citation>
    <scope>NUCLEOTIDE SEQUENCE [LARGE SCALE GENOMIC DNA]</scope>
    <source>
        <strain evidence="4 5">CCM 7311</strain>
    </source>
</reference>
<dbReference type="InterPro" id="IPR012341">
    <property type="entry name" value="6hp_glycosidase-like_sf"/>
</dbReference>
<gene>
    <name evidence="4" type="ORF">K0U00_41475</name>
</gene>
<name>A0ABS7CHZ0_9BACL</name>
<sequence length="297" mass="33352">ALGVLLGHGWYSGYIGMYGYQRYGKDPRILLQLNVDYEDGSSQSVVSGPSWKASFGPLLATDFHMGETYDARLEMPGWEDRGYDDSAWSKADIFYDYKGRIVSGLCPPIRSVKKLAPVSMTVMESGSRIVDMGQNMVGYLRIQMRGKTGTTIILRHGEALDAQGRLYTENLRLSRQIDTYVLKGSPDGEIYEAHFTLHGFRYAEISSDDDGDLELTDITGIVVHSDLAQTGFMDTSIPLLNQLLQNIEWTQRGNFVSVPTDCPQRDERLGWSGDAQVFFRTASYLMDTAPFFSKWLT</sequence>
<feature type="non-terminal residue" evidence="4">
    <location>
        <position position="1"/>
    </location>
</feature>
<accession>A0ABS7CHZ0</accession>
<evidence type="ECO:0000259" key="2">
    <source>
        <dbReference type="Pfam" id="PF08531"/>
    </source>
</evidence>
<feature type="domain" description="Alpha-L-rhamnosidase concanavalin-like" evidence="1">
    <location>
        <begin position="123"/>
        <end position="224"/>
    </location>
</feature>
<proteinExistence type="predicted"/>
<dbReference type="InterPro" id="IPR016007">
    <property type="entry name" value="Alpha_rhamnosid"/>
</dbReference>
<dbReference type="Gene3D" id="2.60.120.260">
    <property type="entry name" value="Galactose-binding domain-like"/>
    <property type="match status" value="2"/>
</dbReference>
<keyword evidence="5" id="KW-1185">Reference proteome</keyword>
<dbReference type="PANTHER" id="PTHR33307:SF6">
    <property type="entry name" value="ALPHA-RHAMNOSIDASE (EUROFUNG)-RELATED"/>
    <property type="match status" value="1"/>
</dbReference>
<protein>
    <submittedName>
        <fullName evidence="4">Family 78 glycoside hydrolase catalytic domain</fullName>
    </submittedName>
</protein>
<feature type="domain" description="Alpha-L-rhamnosidase six-hairpin glycosidase" evidence="3">
    <location>
        <begin position="229"/>
        <end position="296"/>
    </location>
</feature>
<dbReference type="Pfam" id="PF17389">
    <property type="entry name" value="Bac_rhamnosid6H"/>
    <property type="match status" value="1"/>
</dbReference>
<dbReference type="InterPro" id="IPR008902">
    <property type="entry name" value="Rhamnosid_concanavalin"/>
</dbReference>
<evidence type="ECO:0000313" key="5">
    <source>
        <dbReference type="Proteomes" id="UP001519887"/>
    </source>
</evidence>